<dbReference type="AlphaFoldDB" id="A0A9X2G788"/>
<evidence type="ECO:0000256" key="1">
    <source>
        <dbReference type="ARBA" id="ARBA00023015"/>
    </source>
</evidence>
<keyword evidence="7" id="KW-1185">Reference proteome</keyword>
<dbReference type="InterPro" id="IPR036388">
    <property type="entry name" value="WH-like_DNA-bd_sf"/>
</dbReference>
<evidence type="ECO:0000259" key="4">
    <source>
        <dbReference type="PROSITE" id="PS51077"/>
    </source>
</evidence>
<reference evidence="6" key="1">
    <citation type="submission" date="2022-06" db="EMBL/GenBank/DDBJ databases">
        <title>Sequencing the genomes of 1000 actinobacteria strains.</title>
        <authorList>
            <person name="Klenk H.-P."/>
        </authorList>
    </citation>
    <scope>NUCLEOTIDE SEQUENCE</scope>
    <source>
        <strain evidence="6">DSM 46694</strain>
    </source>
</reference>
<dbReference type="Gene3D" id="1.10.10.10">
    <property type="entry name" value="Winged helix-like DNA-binding domain superfamily/Winged helix DNA-binding domain"/>
    <property type="match status" value="1"/>
</dbReference>
<dbReference type="PROSITE" id="PS51078">
    <property type="entry name" value="ICLR_ED"/>
    <property type="match status" value="1"/>
</dbReference>
<dbReference type="SMART" id="SM00346">
    <property type="entry name" value="HTH_ICLR"/>
    <property type="match status" value="1"/>
</dbReference>
<dbReference type="SUPFAM" id="SSF46785">
    <property type="entry name" value="Winged helix' DNA-binding domain"/>
    <property type="match status" value="1"/>
</dbReference>
<dbReference type="InterPro" id="IPR050707">
    <property type="entry name" value="HTH_MetabolicPath_Reg"/>
</dbReference>
<dbReference type="GO" id="GO:0003700">
    <property type="term" value="F:DNA-binding transcription factor activity"/>
    <property type="evidence" value="ECO:0007669"/>
    <property type="project" value="TreeGrafter"/>
</dbReference>
<dbReference type="InterPro" id="IPR005471">
    <property type="entry name" value="Tscrpt_reg_IclR_N"/>
</dbReference>
<feature type="domain" description="IclR-ED" evidence="5">
    <location>
        <begin position="70"/>
        <end position="252"/>
    </location>
</feature>
<dbReference type="GO" id="GO:0003677">
    <property type="term" value="F:DNA binding"/>
    <property type="evidence" value="ECO:0007669"/>
    <property type="project" value="UniProtKB-KW"/>
</dbReference>
<evidence type="ECO:0000256" key="3">
    <source>
        <dbReference type="ARBA" id="ARBA00023163"/>
    </source>
</evidence>
<dbReference type="EMBL" id="JAMZEB010000001">
    <property type="protein sequence ID" value="MCP2353571.1"/>
    <property type="molecule type" value="Genomic_DNA"/>
</dbReference>
<dbReference type="InterPro" id="IPR036390">
    <property type="entry name" value="WH_DNA-bd_sf"/>
</dbReference>
<dbReference type="PROSITE" id="PS51077">
    <property type="entry name" value="HTH_ICLR"/>
    <property type="match status" value="1"/>
</dbReference>
<accession>A0A9X2G788</accession>
<dbReference type="PANTHER" id="PTHR30136">
    <property type="entry name" value="HELIX-TURN-HELIX TRANSCRIPTIONAL REGULATOR, ICLR FAMILY"/>
    <property type="match status" value="1"/>
</dbReference>
<dbReference type="InterPro" id="IPR014757">
    <property type="entry name" value="Tscrpt_reg_IclR_C"/>
</dbReference>
<dbReference type="PANTHER" id="PTHR30136:SF24">
    <property type="entry name" value="HTH-TYPE TRANSCRIPTIONAL REPRESSOR ALLR"/>
    <property type="match status" value="1"/>
</dbReference>
<dbReference type="Gene3D" id="3.30.450.40">
    <property type="match status" value="1"/>
</dbReference>
<evidence type="ECO:0000259" key="5">
    <source>
        <dbReference type="PROSITE" id="PS51078"/>
    </source>
</evidence>
<keyword evidence="1" id="KW-0805">Transcription regulation</keyword>
<comment type="caution">
    <text evidence="6">The sequence shown here is derived from an EMBL/GenBank/DDBJ whole genome shotgun (WGS) entry which is preliminary data.</text>
</comment>
<dbReference type="GO" id="GO:0045892">
    <property type="term" value="P:negative regulation of DNA-templated transcription"/>
    <property type="evidence" value="ECO:0007669"/>
    <property type="project" value="TreeGrafter"/>
</dbReference>
<dbReference type="Pfam" id="PF01614">
    <property type="entry name" value="IclR_C"/>
    <property type="match status" value="1"/>
</dbReference>
<dbReference type="Pfam" id="PF09339">
    <property type="entry name" value="HTH_IclR"/>
    <property type="match status" value="1"/>
</dbReference>
<feature type="domain" description="HTH iclR-type" evidence="4">
    <location>
        <begin position="7"/>
        <end position="69"/>
    </location>
</feature>
<gene>
    <name evidence="6" type="ORF">HD597_000591</name>
</gene>
<dbReference type="InterPro" id="IPR029016">
    <property type="entry name" value="GAF-like_dom_sf"/>
</dbReference>
<evidence type="ECO:0000313" key="6">
    <source>
        <dbReference type="EMBL" id="MCP2353571.1"/>
    </source>
</evidence>
<dbReference type="Proteomes" id="UP001139648">
    <property type="component" value="Unassembled WGS sequence"/>
</dbReference>
<proteinExistence type="predicted"/>
<organism evidence="6 7">
    <name type="scientific">Nonomuraea thailandensis</name>
    <dbReference type="NCBI Taxonomy" id="1188745"/>
    <lineage>
        <taxon>Bacteria</taxon>
        <taxon>Bacillati</taxon>
        <taxon>Actinomycetota</taxon>
        <taxon>Actinomycetes</taxon>
        <taxon>Streptosporangiales</taxon>
        <taxon>Streptosporangiaceae</taxon>
        <taxon>Nonomuraea</taxon>
    </lineage>
</organism>
<evidence type="ECO:0000313" key="7">
    <source>
        <dbReference type="Proteomes" id="UP001139648"/>
    </source>
</evidence>
<keyword evidence="3" id="KW-0804">Transcription</keyword>
<evidence type="ECO:0000256" key="2">
    <source>
        <dbReference type="ARBA" id="ARBA00023125"/>
    </source>
</evidence>
<protein>
    <submittedName>
        <fullName evidence="6">DNA-binding IclR family transcriptional regulator</fullName>
    </submittedName>
</protein>
<dbReference type="SUPFAM" id="SSF55781">
    <property type="entry name" value="GAF domain-like"/>
    <property type="match status" value="1"/>
</dbReference>
<sequence>MAESPGTEAAARVADVLLLFTDGPDSLGVSAIARQLDLSKAVVYRILQTLLDRGLVVSDAGTRRYSLGPSAAALGARALRESQLRDVAMPVLRRLRAESGETTTVSAIVPGGRVYLDQVESALEIKMTVEVGRRFPLHAGSSSTCILAFLPTTEREAILAGDLASLTSQTTVDPDTLRKRLDEIRRNGFARSDGERQEGAASLAAPVFGLDGAVLGAISVCGPAARIDEAARERIIEPLRKAADAISRGLGWRGGLPTDSARLNG</sequence>
<dbReference type="RefSeq" id="WP_253740112.1">
    <property type="nucleotide sequence ID" value="NZ_BAABKA010000085.1"/>
</dbReference>
<keyword evidence="2 6" id="KW-0238">DNA-binding</keyword>
<name>A0A9X2G788_9ACTN</name>